<feature type="domain" description="SAM-dependent MTase RsmB/NOP-type" evidence="8">
    <location>
        <begin position="26"/>
        <end position="301"/>
    </location>
</feature>
<feature type="binding site" evidence="6">
    <location>
        <position position="140"/>
    </location>
    <ligand>
        <name>S-adenosyl-L-methionine</name>
        <dbReference type="ChEBI" id="CHEBI:59789"/>
    </ligand>
</feature>
<dbReference type="EC" id="2.1.1.-" evidence="9"/>
<dbReference type="InterPro" id="IPR027391">
    <property type="entry name" value="Nol1_Nop2_Fmu_2"/>
</dbReference>
<dbReference type="Pfam" id="PF01189">
    <property type="entry name" value="Methyltr_RsmB-F"/>
    <property type="match status" value="1"/>
</dbReference>
<dbReference type="InterPro" id="IPR031340">
    <property type="entry name" value="RsmF_methylt_CI"/>
</dbReference>
<dbReference type="PROSITE" id="PS51686">
    <property type="entry name" value="SAM_MT_RSMB_NOP"/>
    <property type="match status" value="1"/>
</dbReference>
<comment type="caution">
    <text evidence="6">Lacks conserved residue(s) required for the propagation of feature annotation.</text>
</comment>
<gene>
    <name evidence="9" type="ORF">U9M73_03305</name>
</gene>
<dbReference type="InterPro" id="IPR029063">
    <property type="entry name" value="SAM-dependent_MTases_sf"/>
</dbReference>
<evidence type="ECO:0000256" key="1">
    <source>
        <dbReference type="ARBA" id="ARBA00022490"/>
    </source>
</evidence>
<reference evidence="9 10" key="1">
    <citation type="submission" date="2023-12" db="EMBL/GenBank/DDBJ databases">
        <title>Whole genome sequencing of Paenibacillus phoenicis isolated from the Phoenix Mars Lander spacecraft assembly facility.</title>
        <authorList>
            <person name="Garcia A."/>
            <person name="Venkateswaran K."/>
        </authorList>
    </citation>
    <scope>NUCLEOTIDE SEQUENCE [LARGE SCALE GENOMIC DNA]</scope>
    <source>
        <strain evidence="9 10">3PO2SA</strain>
    </source>
</reference>
<evidence type="ECO:0000256" key="5">
    <source>
        <dbReference type="ARBA" id="ARBA00022884"/>
    </source>
</evidence>
<name>A0ABU5PGF7_9BACL</name>
<keyword evidence="5 6" id="KW-0694">RNA-binding</keyword>
<dbReference type="PRINTS" id="PR02008">
    <property type="entry name" value="RCMTFAMILY"/>
</dbReference>
<feature type="active site" description="Nucleophile" evidence="6">
    <location>
        <position position="238"/>
    </location>
</feature>
<organism evidence="9 10">
    <name type="scientific">Paenibacillus phoenicis</name>
    <dbReference type="NCBI Taxonomy" id="554117"/>
    <lineage>
        <taxon>Bacteria</taxon>
        <taxon>Bacillati</taxon>
        <taxon>Bacillota</taxon>
        <taxon>Bacilli</taxon>
        <taxon>Bacillales</taxon>
        <taxon>Paenibacillaceae</taxon>
        <taxon>Paenibacillus</taxon>
    </lineage>
</organism>
<dbReference type="InterPro" id="IPR023267">
    <property type="entry name" value="RCMT"/>
</dbReference>
<dbReference type="Gene3D" id="2.30.130.60">
    <property type="match status" value="1"/>
</dbReference>
<dbReference type="SUPFAM" id="SSF53335">
    <property type="entry name" value="S-adenosyl-L-methionine-dependent methyltransferases"/>
    <property type="match status" value="1"/>
</dbReference>
<accession>A0ABU5PGF7</accession>
<feature type="region of interest" description="Disordered" evidence="7">
    <location>
        <begin position="295"/>
        <end position="328"/>
    </location>
</feature>
<dbReference type="PANTHER" id="PTHR22807">
    <property type="entry name" value="NOP2 YEAST -RELATED NOL1/NOP2/FMU SUN DOMAIN-CONTAINING"/>
    <property type="match status" value="1"/>
</dbReference>
<evidence type="ECO:0000313" key="9">
    <source>
        <dbReference type="EMBL" id="MEA3569023.1"/>
    </source>
</evidence>
<dbReference type="Gene3D" id="3.40.50.150">
    <property type="entry name" value="Vaccinia Virus protein VP39"/>
    <property type="match status" value="1"/>
</dbReference>
<sequence>MSHPSLPAAYLEAVTALLGPAETEAFLASYDAPRTYGLRLNTLKITPSSPAANQLAELFALRPVPWCGTGYYYEESTRPGKHPYHAAGLYYIQEPSAMSAVELLDPQPGQTVLDLAAAPGGKTTQIAAKMAGQGLLISNEIHPQRARILAENVERLGIRNAVVTQAAPPALSARFPLAFDRIMLDAPCSGEGMFRKDPNAISEWSPEAVELCAARQWDILQDAVAMLKPGGRLAYSTCTFNRHENEDTIARLLAEYPFLRLIAEKRIWPHREQGEGHYVALIERDNDERDSAITLAGAGRAGADGVRSGGRERDRKRGARSGPSERSAAAAWDSFRAWAADELPAFAPPAGGTPLLFGEALYLLPASGGLALTPEHLTGLKVPRAGLHLGDVRKGRFEPAHALAMALSANEADPRLWTLDENSPLVAAYLRGETLEVPASLRGWHLVTVACGDGQYPLGWGKASGGQLKNHLPKGLRH</sequence>
<comment type="caution">
    <text evidence="9">The sequence shown here is derived from an EMBL/GenBank/DDBJ whole genome shotgun (WGS) entry which is preliminary data.</text>
</comment>
<evidence type="ECO:0000256" key="7">
    <source>
        <dbReference type="SAM" id="MobiDB-lite"/>
    </source>
</evidence>
<evidence type="ECO:0000313" key="10">
    <source>
        <dbReference type="Proteomes" id="UP001292216"/>
    </source>
</evidence>
<dbReference type="Pfam" id="PF13636">
    <property type="entry name" value="Methyltranf_PUA"/>
    <property type="match status" value="1"/>
</dbReference>
<dbReference type="PANTHER" id="PTHR22807:SF30">
    <property type="entry name" value="28S RRNA (CYTOSINE(4447)-C(5))-METHYLTRANSFERASE-RELATED"/>
    <property type="match status" value="1"/>
</dbReference>
<dbReference type="EMBL" id="JAYERP010000001">
    <property type="protein sequence ID" value="MEA3569023.1"/>
    <property type="molecule type" value="Genomic_DNA"/>
</dbReference>
<feature type="binding site" evidence="6">
    <location>
        <position position="185"/>
    </location>
    <ligand>
        <name>S-adenosyl-L-methionine</name>
        <dbReference type="ChEBI" id="CHEBI:59789"/>
    </ligand>
</feature>
<keyword evidence="4 6" id="KW-0949">S-adenosyl-L-methionine</keyword>
<dbReference type="CDD" id="cd21147">
    <property type="entry name" value="RsmF_methylt_CTD1"/>
    <property type="match status" value="1"/>
</dbReference>
<dbReference type="InterPro" id="IPR031341">
    <property type="entry name" value="Methyltr_RsmF_N"/>
</dbReference>
<feature type="compositionally biased region" description="Low complexity" evidence="7">
    <location>
        <begin position="296"/>
        <end position="306"/>
    </location>
</feature>
<proteinExistence type="inferred from homology"/>
<evidence type="ECO:0000259" key="8">
    <source>
        <dbReference type="PROSITE" id="PS51686"/>
    </source>
</evidence>
<dbReference type="Gene3D" id="3.30.70.1170">
    <property type="entry name" value="Sun protein, domain 3"/>
    <property type="match status" value="1"/>
</dbReference>
<keyword evidence="2 6" id="KW-0489">Methyltransferase</keyword>
<keyword evidence="1" id="KW-0963">Cytoplasm</keyword>
<comment type="similarity">
    <text evidence="6">Belongs to the class I-like SAM-binding methyltransferase superfamily. RsmB/NOP family.</text>
</comment>
<dbReference type="Proteomes" id="UP001292216">
    <property type="component" value="Unassembled WGS sequence"/>
</dbReference>
<protein>
    <submittedName>
        <fullName evidence="9">RsmB/NOP family class I SAM-dependent RNA methyltransferase</fullName>
        <ecNumber evidence="9">2.1.1.-</ecNumber>
    </submittedName>
</protein>
<dbReference type="Pfam" id="PF17125">
    <property type="entry name" value="Methyltr_RsmF_N"/>
    <property type="match status" value="1"/>
</dbReference>
<dbReference type="RefSeq" id="WP_323076270.1">
    <property type="nucleotide sequence ID" value="NZ_CBCSKM010000006.1"/>
</dbReference>
<dbReference type="InterPro" id="IPR049560">
    <property type="entry name" value="MeTrfase_RsmB-F_NOP2_cat"/>
</dbReference>
<dbReference type="CDD" id="cd02440">
    <property type="entry name" value="AdoMet_MTases"/>
    <property type="match status" value="1"/>
</dbReference>
<dbReference type="GO" id="GO:0008168">
    <property type="term" value="F:methyltransferase activity"/>
    <property type="evidence" value="ECO:0007669"/>
    <property type="project" value="UniProtKB-KW"/>
</dbReference>
<evidence type="ECO:0000256" key="6">
    <source>
        <dbReference type="PROSITE-ProRule" id="PRU01023"/>
    </source>
</evidence>
<evidence type="ECO:0000256" key="3">
    <source>
        <dbReference type="ARBA" id="ARBA00022679"/>
    </source>
</evidence>
<keyword evidence="3 6" id="KW-0808">Transferase</keyword>
<evidence type="ECO:0000256" key="2">
    <source>
        <dbReference type="ARBA" id="ARBA00022603"/>
    </source>
</evidence>
<feature type="binding site" evidence="6">
    <location>
        <begin position="116"/>
        <end position="122"/>
    </location>
    <ligand>
        <name>S-adenosyl-L-methionine</name>
        <dbReference type="ChEBI" id="CHEBI:59789"/>
    </ligand>
</feature>
<dbReference type="GO" id="GO:0032259">
    <property type="term" value="P:methylation"/>
    <property type="evidence" value="ECO:0007669"/>
    <property type="project" value="UniProtKB-KW"/>
</dbReference>
<evidence type="ECO:0000256" key="4">
    <source>
        <dbReference type="ARBA" id="ARBA00022691"/>
    </source>
</evidence>
<dbReference type="InterPro" id="IPR001678">
    <property type="entry name" value="MeTrfase_RsmB-F_NOP2_dom"/>
</dbReference>
<keyword evidence="10" id="KW-1185">Reference proteome</keyword>
<dbReference type="Pfam" id="PF17126">
    <property type="entry name" value="RsmF_methylt_CI"/>
    <property type="match status" value="1"/>
</dbReference>